<feature type="transmembrane region" description="Helical" evidence="4">
    <location>
        <begin position="37"/>
        <end position="58"/>
    </location>
</feature>
<keyword evidence="3 4" id="KW-0472">Membrane</keyword>
<gene>
    <name evidence="6" type="ORF">DD666_18000</name>
</gene>
<dbReference type="GO" id="GO:0022857">
    <property type="term" value="F:transmembrane transporter activity"/>
    <property type="evidence" value="ECO:0007669"/>
    <property type="project" value="InterPro"/>
</dbReference>
<reference evidence="6 7" key="1">
    <citation type="journal article" date="2018" name="Nat. Biotechnol.">
        <title>A standardized bacterial taxonomy based on genome phylogeny substantially revises the tree of life.</title>
        <authorList>
            <person name="Parks D.H."/>
            <person name="Chuvochina M."/>
            <person name="Waite D.W."/>
            <person name="Rinke C."/>
            <person name="Skarshewski A."/>
            <person name="Chaumeil P.A."/>
            <person name="Hugenholtz P."/>
        </authorList>
    </citation>
    <scope>NUCLEOTIDE SEQUENCE [LARGE SCALE GENOMIC DNA]</scope>
    <source>
        <strain evidence="6">UBA10707</strain>
    </source>
</reference>
<feature type="transmembrane region" description="Helical" evidence="4">
    <location>
        <begin position="391"/>
        <end position="413"/>
    </location>
</feature>
<name>A0A356LJY4_9BURK</name>
<evidence type="ECO:0000256" key="1">
    <source>
        <dbReference type="ARBA" id="ARBA00022692"/>
    </source>
</evidence>
<feature type="transmembrane region" description="Helical" evidence="4">
    <location>
        <begin position="330"/>
        <end position="352"/>
    </location>
</feature>
<protein>
    <submittedName>
        <fullName evidence="6">MFS transporter</fullName>
    </submittedName>
</protein>
<accession>A0A356LJY4</accession>
<dbReference type="Pfam" id="PF07690">
    <property type="entry name" value="MFS_1"/>
    <property type="match status" value="1"/>
</dbReference>
<dbReference type="InterPro" id="IPR020846">
    <property type="entry name" value="MFS_dom"/>
</dbReference>
<feature type="transmembrane region" description="Helical" evidence="4">
    <location>
        <begin position="240"/>
        <end position="259"/>
    </location>
</feature>
<organism evidence="6 7">
    <name type="scientific">Advenella kashmirensis</name>
    <dbReference type="NCBI Taxonomy" id="310575"/>
    <lineage>
        <taxon>Bacteria</taxon>
        <taxon>Pseudomonadati</taxon>
        <taxon>Pseudomonadota</taxon>
        <taxon>Betaproteobacteria</taxon>
        <taxon>Burkholderiales</taxon>
        <taxon>Alcaligenaceae</taxon>
    </lineage>
</organism>
<evidence type="ECO:0000256" key="4">
    <source>
        <dbReference type="SAM" id="Phobius"/>
    </source>
</evidence>
<evidence type="ECO:0000256" key="2">
    <source>
        <dbReference type="ARBA" id="ARBA00022989"/>
    </source>
</evidence>
<feature type="domain" description="Major facilitator superfamily (MFS) profile" evidence="5">
    <location>
        <begin position="31"/>
        <end position="417"/>
    </location>
</feature>
<evidence type="ECO:0000313" key="7">
    <source>
        <dbReference type="Proteomes" id="UP000264036"/>
    </source>
</evidence>
<feature type="transmembrane region" description="Helical" evidence="4">
    <location>
        <begin position="159"/>
        <end position="182"/>
    </location>
</feature>
<feature type="transmembrane region" description="Helical" evidence="4">
    <location>
        <begin position="364"/>
        <end position="385"/>
    </location>
</feature>
<feature type="transmembrane region" description="Helical" evidence="4">
    <location>
        <begin position="70"/>
        <end position="90"/>
    </location>
</feature>
<feature type="transmembrane region" description="Helical" evidence="4">
    <location>
        <begin position="122"/>
        <end position="152"/>
    </location>
</feature>
<keyword evidence="1 4" id="KW-0812">Transmembrane</keyword>
<dbReference type="PANTHER" id="PTHR23527">
    <property type="entry name" value="BLL3282 PROTEIN"/>
    <property type="match status" value="1"/>
</dbReference>
<feature type="transmembrane region" description="Helical" evidence="4">
    <location>
        <begin position="265"/>
        <end position="286"/>
    </location>
</feature>
<keyword evidence="2 4" id="KW-1133">Transmembrane helix</keyword>
<dbReference type="EMBL" id="DOEK01000038">
    <property type="protein sequence ID" value="HBP31287.1"/>
    <property type="molecule type" value="Genomic_DNA"/>
</dbReference>
<sequence length="418" mass="42727">MCNQSYFYPFAIIPSHAWSNDLIEADKNVKLLQIPGVASLLLVVAFGIGSFSILLPLSPDWAIRGGASEAAAGSVTAILMAFTILTQLSVNRALKRFGWGSVLATGLLSLGAPAMLQATSSALPVILLSSAVRGIGFGILTVGGATAIALLVPAARRGAAVGIYGLAVAGPQLVLVSSAPILEQHLGKLVVTLIATLPVLGLFWTYSLGRLLNDHTKPENASAAQASTQSKSTLRVISPVLLSLVIVTSSGGAILTFASQITADAASATIALLCLTGFATPTRWAFGSLSDRYPARYLICGLALACCLGMAALGASVLTSNAVWRLALLYLGSTLLGVSYGGMQSATLVCAYRLAGNSRLAQVSVLWNVTFDLGTGAGAMLTGIIAATTGFAAAFGFLSIAAVLSAVIILTSLRSAKA</sequence>
<dbReference type="Gene3D" id="1.20.1250.20">
    <property type="entry name" value="MFS general substrate transporter like domains"/>
    <property type="match status" value="2"/>
</dbReference>
<comment type="caution">
    <text evidence="6">The sequence shown here is derived from an EMBL/GenBank/DDBJ whole genome shotgun (WGS) entry which is preliminary data.</text>
</comment>
<feature type="transmembrane region" description="Helical" evidence="4">
    <location>
        <begin position="298"/>
        <end position="318"/>
    </location>
</feature>
<dbReference type="Proteomes" id="UP000264036">
    <property type="component" value="Unassembled WGS sequence"/>
</dbReference>
<evidence type="ECO:0000259" key="5">
    <source>
        <dbReference type="PROSITE" id="PS50850"/>
    </source>
</evidence>
<evidence type="ECO:0000313" key="6">
    <source>
        <dbReference type="EMBL" id="HBP31287.1"/>
    </source>
</evidence>
<dbReference type="AlphaFoldDB" id="A0A356LJY4"/>
<dbReference type="SUPFAM" id="SSF103473">
    <property type="entry name" value="MFS general substrate transporter"/>
    <property type="match status" value="1"/>
</dbReference>
<feature type="transmembrane region" description="Helical" evidence="4">
    <location>
        <begin position="188"/>
        <end position="208"/>
    </location>
</feature>
<dbReference type="PROSITE" id="PS50850">
    <property type="entry name" value="MFS"/>
    <property type="match status" value="1"/>
</dbReference>
<dbReference type="InterPro" id="IPR011701">
    <property type="entry name" value="MFS"/>
</dbReference>
<dbReference type="InterPro" id="IPR036259">
    <property type="entry name" value="MFS_trans_sf"/>
</dbReference>
<dbReference type="InterPro" id="IPR052952">
    <property type="entry name" value="MFS-Transporter"/>
</dbReference>
<evidence type="ECO:0000256" key="3">
    <source>
        <dbReference type="ARBA" id="ARBA00023136"/>
    </source>
</evidence>
<dbReference type="PANTHER" id="PTHR23527:SF1">
    <property type="entry name" value="BLL3282 PROTEIN"/>
    <property type="match status" value="1"/>
</dbReference>
<feature type="transmembrane region" description="Helical" evidence="4">
    <location>
        <begin position="97"/>
        <end position="116"/>
    </location>
</feature>
<proteinExistence type="predicted"/>